<organism evidence="1 2">
    <name type="scientific">Kibdelosporangium lantanae</name>
    <dbReference type="NCBI Taxonomy" id="1497396"/>
    <lineage>
        <taxon>Bacteria</taxon>
        <taxon>Bacillati</taxon>
        <taxon>Actinomycetota</taxon>
        <taxon>Actinomycetes</taxon>
        <taxon>Pseudonocardiales</taxon>
        <taxon>Pseudonocardiaceae</taxon>
        <taxon>Kibdelosporangium</taxon>
    </lineage>
</organism>
<name>A0ABW3MJ70_9PSEU</name>
<gene>
    <name evidence="1" type="ORF">ACFQ1S_36775</name>
</gene>
<dbReference type="Proteomes" id="UP001597045">
    <property type="component" value="Unassembled WGS sequence"/>
</dbReference>
<sequence>MKLDEILAAAWADPANTTIDLPPVDVNQVLRDHYDVTPDLTYTRTMLWDMEVRKASAPDVYIPSAVKPHSAEKFGEGDDFTRVSEQRVWLDRDTFGTVIERVHVDHDRQSVEFVGLPEWQAPDGRRFTATTDQPLFHVEHWVEGAEDQPLNRWRIVFLTTEPDQRLVDFFTELGRSPYLRDFVEIHIRDVLGHTLTRKD</sequence>
<proteinExistence type="predicted"/>
<protein>
    <recommendedName>
        <fullName evidence="3">SRPBCC family protein</fullName>
    </recommendedName>
</protein>
<reference evidence="2" key="1">
    <citation type="journal article" date="2019" name="Int. J. Syst. Evol. Microbiol.">
        <title>The Global Catalogue of Microorganisms (GCM) 10K type strain sequencing project: providing services to taxonomists for standard genome sequencing and annotation.</title>
        <authorList>
            <consortium name="The Broad Institute Genomics Platform"/>
            <consortium name="The Broad Institute Genome Sequencing Center for Infectious Disease"/>
            <person name="Wu L."/>
            <person name="Ma J."/>
        </authorList>
    </citation>
    <scope>NUCLEOTIDE SEQUENCE [LARGE SCALE GENOMIC DNA]</scope>
    <source>
        <strain evidence="2">JCM 31486</strain>
    </source>
</reference>
<dbReference type="EMBL" id="JBHTIS010003027">
    <property type="protein sequence ID" value="MFD1050691.1"/>
    <property type="molecule type" value="Genomic_DNA"/>
</dbReference>
<accession>A0ABW3MJ70</accession>
<comment type="caution">
    <text evidence="1">The sequence shown here is derived from an EMBL/GenBank/DDBJ whole genome shotgun (WGS) entry which is preliminary data.</text>
</comment>
<evidence type="ECO:0000313" key="2">
    <source>
        <dbReference type="Proteomes" id="UP001597045"/>
    </source>
</evidence>
<keyword evidence="2" id="KW-1185">Reference proteome</keyword>
<evidence type="ECO:0008006" key="3">
    <source>
        <dbReference type="Google" id="ProtNLM"/>
    </source>
</evidence>
<evidence type="ECO:0000313" key="1">
    <source>
        <dbReference type="EMBL" id="MFD1050691.1"/>
    </source>
</evidence>